<dbReference type="InterPro" id="IPR001882">
    <property type="entry name" value="Biotin_BS"/>
</dbReference>
<dbReference type="EMBL" id="JAMXLR010000020">
    <property type="protein sequence ID" value="MCO6043245.1"/>
    <property type="molecule type" value="Genomic_DNA"/>
</dbReference>
<dbReference type="Gene3D" id="2.40.50.100">
    <property type="match status" value="1"/>
</dbReference>
<dbReference type="InterPro" id="IPR000089">
    <property type="entry name" value="Biotin_lipoyl"/>
</dbReference>
<dbReference type="SUPFAM" id="SSF51230">
    <property type="entry name" value="Single hybrid motif"/>
    <property type="match status" value="1"/>
</dbReference>
<accession>A0A9X2F6Q0</accession>
<evidence type="ECO:0000313" key="4">
    <source>
        <dbReference type="Proteomes" id="UP001155241"/>
    </source>
</evidence>
<keyword evidence="1" id="KW-0092">Biotin</keyword>
<reference evidence="3" key="1">
    <citation type="submission" date="2022-06" db="EMBL/GenBank/DDBJ databases">
        <title>Aeoliella straminimaris, a novel planctomycete from sediments.</title>
        <authorList>
            <person name="Vitorino I.R."/>
            <person name="Lage O.M."/>
        </authorList>
    </citation>
    <scope>NUCLEOTIDE SEQUENCE</scope>
    <source>
        <strain evidence="3">ICT_H6.2</strain>
    </source>
</reference>
<dbReference type="Proteomes" id="UP001155241">
    <property type="component" value="Unassembled WGS sequence"/>
</dbReference>
<dbReference type="FunFam" id="2.40.50.100:FF:000003">
    <property type="entry name" value="Acetyl-CoA carboxylase biotin carboxyl carrier protein"/>
    <property type="match status" value="1"/>
</dbReference>
<proteinExistence type="predicted"/>
<dbReference type="CDD" id="cd06850">
    <property type="entry name" value="biotinyl_domain"/>
    <property type="match status" value="1"/>
</dbReference>
<dbReference type="InterPro" id="IPR011053">
    <property type="entry name" value="Single_hybrid_motif"/>
</dbReference>
<evidence type="ECO:0000259" key="2">
    <source>
        <dbReference type="PROSITE" id="PS50968"/>
    </source>
</evidence>
<dbReference type="PROSITE" id="PS50968">
    <property type="entry name" value="BIOTINYL_LIPOYL"/>
    <property type="match status" value="1"/>
</dbReference>
<dbReference type="PANTHER" id="PTHR45266">
    <property type="entry name" value="OXALOACETATE DECARBOXYLASE ALPHA CHAIN"/>
    <property type="match status" value="1"/>
</dbReference>
<dbReference type="InterPro" id="IPR050709">
    <property type="entry name" value="Biotin_Carboxyl_Carrier/Decarb"/>
</dbReference>
<organism evidence="3 4">
    <name type="scientific">Aeoliella straminimaris</name>
    <dbReference type="NCBI Taxonomy" id="2954799"/>
    <lineage>
        <taxon>Bacteria</taxon>
        <taxon>Pseudomonadati</taxon>
        <taxon>Planctomycetota</taxon>
        <taxon>Planctomycetia</taxon>
        <taxon>Pirellulales</taxon>
        <taxon>Lacipirellulaceae</taxon>
        <taxon>Aeoliella</taxon>
    </lineage>
</organism>
<gene>
    <name evidence="3" type="ORF">NG895_04945</name>
</gene>
<comment type="caution">
    <text evidence="3">The sequence shown here is derived from an EMBL/GenBank/DDBJ whole genome shotgun (WGS) entry which is preliminary data.</text>
</comment>
<dbReference type="RefSeq" id="WP_252851345.1">
    <property type="nucleotide sequence ID" value="NZ_JAMXLR010000020.1"/>
</dbReference>
<sequence length="126" mass="12998">MKKLRITIGDKSYDVSVEVLSDDSAPVTNIPRPAITSSPVVAPAAAAPARPTGAAAPGVIISPMAGMVKAIQVKEGDSVEQGQVLVLLDAMKVENRITAPTAGKVSKILVKEGDTVSEGHVLLEMN</sequence>
<evidence type="ECO:0000313" key="3">
    <source>
        <dbReference type="EMBL" id="MCO6043245.1"/>
    </source>
</evidence>
<dbReference type="Pfam" id="PF00364">
    <property type="entry name" value="Biotin_lipoyl"/>
    <property type="match status" value="1"/>
</dbReference>
<protein>
    <submittedName>
        <fullName evidence="3">Acetyl-CoA carboxylase biotin carboxyl carrier protein subunit</fullName>
    </submittedName>
</protein>
<dbReference type="AlphaFoldDB" id="A0A9X2F6Q0"/>
<feature type="domain" description="Lipoyl-binding" evidence="2">
    <location>
        <begin position="51"/>
        <end position="126"/>
    </location>
</feature>
<evidence type="ECO:0000256" key="1">
    <source>
        <dbReference type="ARBA" id="ARBA00023267"/>
    </source>
</evidence>
<keyword evidence="4" id="KW-1185">Reference proteome</keyword>
<name>A0A9X2F6Q0_9BACT</name>
<dbReference type="PANTHER" id="PTHR45266:SF3">
    <property type="entry name" value="OXALOACETATE DECARBOXYLASE ALPHA CHAIN"/>
    <property type="match status" value="1"/>
</dbReference>
<dbReference type="PROSITE" id="PS00188">
    <property type="entry name" value="BIOTIN"/>
    <property type="match status" value="1"/>
</dbReference>